<accession>A0ABR3DRK2</accession>
<name>A0ABR3DRK2_NEUIN</name>
<gene>
    <name evidence="1" type="ORF">QR685DRAFT_578045</name>
</gene>
<keyword evidence="2" id="KW-1185">Reference proteome</keyword>
<protein>
    <submittedName>
        <fullName evidence="1">Uncharacterized protein</fullName>
    </submittedName>
</protein>
<dbReference type="EMBL" id="JAVLET010000001">
    <property type="protein sequence ID" value="KAL0475294.1"/>
    <property type="molecule type" value="Genomic_DNA"/>
</dbReference>
<evidence type="ECO:0000313" key="2">
    <source>
        <dbReference type="Proteomes" id="UP001451303"/>
    </source>
</evidence>
<comment type="caution">
    <text evidence="1">The sequence shown here is derived from an EMBL/GenBank/DDBJ whole genome shotgun (WGS) entry which is preliminary data.</text>
</comment>
<evidence type="ECO:0000313" key="1">
    <source>
        <dbReference type="EMBL" id="KAL0475294.1"/>
    </source>
</evidence>
<dbReference type="Proteomes" id="UP001451303">
    <property type="component" value="Unassembled WGS sequence"/>
</dbReference>
<reference evidence="1 2" key="1">
    <citation type="submission" date="2023-09" db="EMBL/GenBank/DDBJ databases">
        <title>Multi-omics analysis of a traditional fermented food reveals byproduct-associated fungal strains for waste-to-food upcycling.</title>
        <authorList>
            <consortium name="Lawrence Berkeley National Laboratory"/>
            <person name="Rekdal V.M."/>
            <person name="Villalobos-Escobedo J.M."/>
            <person name="Rodriguez-Valeron N."/>
            <person name="Garcia M.O."/>
            <person name="Vasquez D.P."/>
            <person name="Damayanti I."/>
            <person name="Sorensen P.M."/>
            <person name="Baidoo E.E."/>
            <person name="De Carvalho A.C."/>
            <person name="Riley R."/>
            <person name="Lipzen A."/>
            <person name="He G."/>
            <person name="Yan M."/>
            <person name="Haridas S."/>
            <person name="Daum C."/>
            <person name="Yoshinaga Y."/>
            <person name="Ng V."/>
            <person name="Grigoriev I.V."/>
            <person name="Munk R."/>
            <person name="Nuraida L."/>
            <person name="Wijaya C.H."/>
            <person name="Morales P.-C."/>
            <person name="Keasling J.D."/>
        </authorList>
    </citation>
    <scope>NUCLEOTIDE SEQUENCE [LARGE SCALE GENOMIC DNA]</scope>
    <source>
        <strain evidence="1 2">FGSC 2613</strain>
    </source>
</reference>
<organism evidence="1 2">
    <name type="scientific">Neurospora intermedia</name>
    <dbReference type="NCBI Taxonomy" id="5142"/>
    <lineage>
        <taxon>Eukaryota</taxon>
        <taxon>Fungi</taxon>
        <taxon>Dikarya</taxon>
        <taxon>Ascomycota</taxon>
        <taxon>Pezizomycotina</taxon>
        <taxon>Sordariomycetes</taxon>
        <taxon>Sordariomycetidae</taxon>
        <taxon>Sordariales</taxon>
        <taxon>Sordariaceae</taxon>
        <taxon>Neurospora</taxon>
    </lineage>
</organism>
<sequence>MRFIRKIDADQSTASKHGQPHLFPRPAHLRYRPRRTPLRRRYRTFLSTMHTISHPAVVHLPTILFSATVINILSRRVVGGLTGGKLEFTTAKFCFPFFHFCIVHNLVDLLESAYTDGLVGKDSEDMLRWTGNSFNTRHGGLK</sequence>
<proteinExistence type="predicted"/>